<reference evidence="2 3" key="1">
    <citation type="journal article" date="2014" name="Agronomy (Basel)">
        <title>A Draft Genome Sequence for Ensete ventricosum, the Drought-Tolerant Tree Against Hunger.</title>
        <authorList>
            <person name="Harrison J."/>
            <person name="Moore K.A."/>
            <person name="Paszkiewicz K."/>
            <person name="Jones T."/>
            <person name="Grant M."/>
            <person name="Ambacheew D."/>
            <person name="Muzemil S."/>
            <person name="Studholme D.J."/>
        </authorList>
    </citation>
    <scope>NUCLEOTIDE SEQUENCE [LARGE SCALE GENOMIC DNA]</scope>
</reference>
<dbReference type="EMBL" id="AMZH03017394">
    <property type="protein sequence ID" value="RRT43066.1"/>
    <property type="molecule type" value="Genomic_DNA"/>
</dbReference>
<evidence type="ECO:0000256" key="1">
    <source>
        <dbReference type="SAM" id="MobiDB-lite"/>
    </source>
</evidence>
<evidence type="ECO:0000313" key="3">
    <source>
        <dbReference type="Proteomes" id="UP000287651"/>
    </source>
</evidence>
<comment type="caution">
    <text evidence="2">The sequence shown here is derived from an EMBL/GenBank/DDBJ whole genome shotgun (WGS) entry which is preliminary data.</text>
</comment>
<name>A0A426XUD1_ENSVE</name>
<gene>
    <name evidence="2" type="ORF">B296_00051604</name>
</gene>
<dbReference type="Proteomes" id="UP000287651">
    <property type="component" value="Unassembled WGS sequence"/>
</dbReference>
<accession>A0A426XUD1</accession>
<feature type="compositionally biased region" description="Basic and acidic residues" evidence="1">
    <location>
        <begin position="37"/>
        <end position="49"/>
    </location>
</feature>
<feature type="region of interest" description="Disordered" evidence="1">
    <location>
        <begin position="1"/>
        <end position="51"/>
    </location>
</feature>
<sequence length="94" mass="10350">MAKHHGELSKMEQAGLLPQATAGGLQVHTHLQAPGAAHEERSSEQDEYKVGCSLRGEEAQSGEFEASLQRWKPTSMFFKRAWRNSIKAKEGSLG</sequence>
<organism evidence="2 3">
    <name type="scientific">Ensete ventricosum</name>
    <name type="common">Abyssinian banana</name>
    <name type="synonym">Musa ensete</name>
    <dbReference type="NCBI Taxonomy" id="4639"/>
    <lineage>
        <taxon>Eukaryota</taxon>
        <taxon>Viridiplantae</taxon>
        <taxon>Streptophyta</taxon>
        <taxon>Embryophyta</taxon>
        <taxon>Tracheophyta</taxon>
        <taxon>Spermatophyta</taxon>
        <taxon>Magnoliopsida</taxon>
        <taxon>Liliopsida</taxon>
        <taxon>Zingiberales</taxon>
        <taxon>Musaceae</taxon>
        <taxon>Ensete</taxon>
    </lineage>
</organism>
<protein>
    <submittedName>
        <fullName evidence="2">Uncharacterized protein</fullName>
    </submittedName>
</protein>
<proteinExistence type="predicted"/>
<feature type="compositionally biased region" description="Basic and acidic residues" evidence="1">
    <location>
        <begin position="1"/>
        <end position="10"/>
    </location>
</feature>
<evidence type="ECO:0000313" key="2">
    <source>
        <dbReference type="EMBL" id="RRT43066.1"/>
    </source>
</evidence>
<dbReference type="AlphaFoldDB" id="A0A426XUD1"/>